<comment type="subcellular location">
    <subcellularLocation>
        <location evidence="1">Cell membrane</location>
        <topology evidence="1">Multi-pass membrane protein</topology>
    </subcellularLocation>
</comment>
<dbReference type="Gene3D" id="1.20.1070.10">
    <property type="entry name" value="Rhodopsin 7-helix transmembrane proteins"/>
    <property type="match status" value="1"/>
</dbReference>
<feature type="transmembrane region" description="Helical" evidence="12">
    <location>
        <begin position="653"/>
        <end position="673"/>
    </location>
</feature>
<dbReference type="InterPro" id="IPR026906">
    <property type="entry name" value="LRR_5"/>
</dbReference>
<dbReference type="InterPro" id="IPR000276">
    <property type="entry name" value="GPCR_Rhodpsn"/>
</dbReference>
<dbReference type="GO" id="GO:0005886">
    <property type="term" value="C:plasma membrane"/>
    <property type="evidence" value="ECO:0007669"/>
    <property type="project" value="UniProtKB-SubCell"/>
</dbReference>
<dbReference type="GO" id="GO:0009755">
    <property type="term" value="P:hormone-mediated signaling pathway"/>
    <property type="evidence" value="ECO:0007669"/>
    <property type="project" value="TreeGrafter"/>
</dbReference>
<feature type="compositionally biased region" description="Pro residues" evidence="11">
    <location>
        <begin position="864"/>
        <end position="876"/>
    </location>
</feature>
<feature type="transmembrane region" description="Helical" evidence="12">
    <location>
        <begin position="491"/>
        <end position="512"/>
    </location>
</feature>
<evidence type="ECO:0000256" key="4">
    <source>
        <dbReference type="ARBA" id="ARBA00022692"/>
    </source>
</evidence>
<keyword evidence="9" id="KW-0675">Receptor</keyword>
<keyword evidence="10" id="KW-0807">Transducer</keyword>
<feature type="transmembrane region" description="Helical" evidence="12">
    <location>
        <begin position="533"/>
        <end position="552"/>
    </location>
</feature>
<evidence type="ECO:0000256" key="11">
    <source>
        <dbReference type="SAM" id="MobiDB-lite"/>
    </source>
</evidence>
<evidence type="ECO:0000256" key="7">
    <source>
        <dbReference type="ARBA" id="ARBA00023040"/>
    </source>
</evidence>
<keyword evidence="13" id="KW-0732">Signal</keyword>
<keyword evidence="6 12" id="KW-1133">Transmembrane helix</keyword>
<feature type="compositionally biased region" description="Polar residues" evidence="11">
    <location>
        <begin position="815"/>
        <end position="840"/>
    </location>
</feature>
<dbReference type="SUPFAM" id="SSF52058">
    <property type="entry name" value="L domain-like"/>
    <property type="match status" value="1"/>
</dbReference>
<dbReference type="AlphaFoldDB" id="A0A9P1IYN1"/>
<dbReference type="InterPro" id="IPR001611">
    <property type="entry name" value="Leu-rich_rpt"/>
</dbReference>
<feature type="region of interest" description="Disordered" evidence="11">
    <location>
        <begin position="791"/>
        <end position="885"/>
    </location>
</feature>
<dbReference type="PROSITE" id="PS50262">
    <property type="entry name" value="G_PROTEIN_RECEP_F1_2"/>
    <property type="match status" value="1"/>
</dbReference>
<evidence type="ECO:0000259" key="14">
    <source>
        <dbReference type="PROSITE" id="PS50262"/>
    </source>
</evidence>
<dbReference type="Proteomes" id="UP001152747">
    <property type="component" value="Unassembled WGS sequence"/>
</dbReference>
<keyword evidence="5" id="KW-0677">Repeat</keyword>
<dbReference type="InterPro" id="IPR017452">
    <property type="entry name" value="GPCR_Rhodpsn_7TM"/>
</dbReference>
<dbReference type="PROSITE" id="PS51450">
    <property type="entry name" value="LRR"/>
    <property type="match status" value="1"/>
</dbReference>
<feature type="domain" description="G-protein coupled receptors family 1 profile" evidence="14">
    <location>
        <begin position="425"/>
        <end position="670"/>
    </location>
</feature>
<keyword evidence="3" id="KW-0433">Leucine-rich repeat</keyword>
<organism evidence="15 16">
    <name type="scientific">Caenorhabditis angaria</name>
    <dbReference type="NCBI Taxonomy" id="860376"/>
    <lineage>
        <taxon>Eukaryota</taxon>
        <taxon>Metazoa</taxon>
        <taxon>Ecdysozoa</taxon>
        <taxon>Nematoda</taxon>
        <taxon>Chromadorea</taxon>
        <taxon>Rhabditida</taxon>
        <taxon>Rhabditina</taxon>
        <taxon>Rhabditomorpha</taxon>
        <taxon>Rhabditoidea</taxon>
        <taxon>Rhabditidae</taxon>
        <taxon>Peloderinae</taxon>
        <taxon>Caenorhabditis</taxon>
    </lineage>
</organism>
<name>A0A9P1IYN1_9PELO</name>
<evidence type="ECO:0000256" key="13">
    <source>
        <dbReference type="SAM" id="SignalP"/>
    </source>
</evidence>
<feature type="chain" id="PRO_5040213732" description="G-protein coupled receptors family 1 profile domain-containing protein" evidence="13">
    <location>
        <begin position="21"/>
        <end position="900"/>
    </location>
</feature>
<evidence type="ECO:0000313" key="15">
    <source>
        <dbReference type="EMBL" id="CAI5453469.1"/>
    </source>
</evidence>
<dbReference type="SUPFAM" id="SSF81321">
    <property type="entry name" value="Family A G protein-coupled receptor-like"/>
    <property type="match status" value="1"/>
</dbReference>
<comment type="caution">
    <text evidence="15">The sequence shown here is derived from an EMBL/GenBank/DDBJ whole genome shotgun (WGS) entry which is preliminary data.</text>
</comment>
<keyword evidence="2" id="KW-1003">Cell membrane</keyword>
<dbReference type="OrthoDB" id="5981530at2759"/>
<evidence type="ECO:0000256" key="3">
    <source>
        <dbReference type="ARBA" id="ARBA00022614"/>
    </source>
</evidence>
<feature type="transmembrane region" description="Helical" evidence="12">
    <location>
        <begin position="576"/>
        <end position="598"/>
    </location>
</feature>
<evidence type="ECO:0000256" key="10">
    <source>
        <dbReference type="ARBA" id="ARBA00023224"/>
    </source>
</evidence>
<dbReference type="EMBL" id="CANHGI010000005">
    <property type="protein sequence ID" value="CAI5453469.1"/>
    <property type="molecule type" value="Genomic_DNA"/>
</dbReference>
<dbReference type="GO" id="GO:0016500">
    <property type="term" value="F:protein-hormone receptor activity"/>
    <property type="evidence" value="ECO:0007669"/>
    <property type="project" value="InterPro"/>
</dbReference>
<feature type="signal peptide" evidence="13">
    <location>
        <begin position="1"/>
        <end position="20"/>
    </location>
</feature>
<evidence type="ECO:0000256" key="1">
    <source>
        <dbReference type="ARBA" id="ARBA00004651"/>
    </source>
</evidence>
<dbReference type="Pfam" id="PF13306">
    <property type="entry name" value="LRR_5"/>
    <property type="match status" value="2"/>
</dbReference>
<feature type="compositionally biased region" description="Low complexity" evidence="11">
    <location>
        <begin position="850"/>
        <end position="863"/>
    </location>
</feature>
<feature type="compositionally biased region" description="Basic and acidic residues" evidence="11">
    <location>
        <begin position="796"/>
        <end position="809"/>
    </location>
</feature>
<dbReference type="PRINTS" id="PR00373">
    <property type="entry name" value="GLYCHORMONER"/>
</dbReference>
<feature type="transmembrane region" description="Helical" evidence="12">
    <location>
        <begin position="619"/>
        <end position="641"/>
    </location>
</feature>
<keyword evidence="8 12" id="KW-0472">Membrane</keyword>
<dbReference type="Pfam" id="PF00001">
    <property type="entry name" value="7tm_1"/>
    <property type="match status" value="1"/>
</dbReference>
<sequence>MLLLLILKISILLLTTLTQCSQNLETKESCRSVIDNVARGSQGCQCLWIRTEKGKRLECCCVGEKVESLKFVNVTVSFLYLLRTNISDIDEDYFKDYRHLQKLEIDDHPNLHHFDYHSVSNATYLRKLVVTRCPKLTEVSGKIFENHRELKIVNFSHNNLQTMPSFRMLTTYSEADYIDMSHNRIKFIREKNFRGINARVINLSNNNLKDIVSYAFLESKISSLDISENPNLDSLSVDAFKNIGHIKKLDMSRTAIKALPTAGLHNMTKLVLKNVETLKTMPESKNFPNLREADFTYPHHCCLFEYFEKTVKVQHRHCENLTRAPMKLVETPKKPMFLPDDSYEDSGEDDNMTGIIVGNEEVDRPAHENPYAERCLMATVEEVRQIQTNIKCTPKPDFINPCGRIVGYDFLRPAIWTVCLAAIVGNICVWIMLALAYERRKRMHYLYMINMSVADMITGLYLAVLAIADSSMSHEYFRNAVWWQTGWGCKITGFLAIFGSELGIISLFLIAFEISYNTRQSFYGRHLNTRLGVLLMVGGWVFAFTMAILPWFGVSSYSDSSVCLPLRASSIIDKSYLIFGLSFNFLAFIAMALSYGFIVKMLKENESREGDRALITKMALLVATDLICWFPTLFFGFTALIGFPLLTLKNAKFVLVFFFPINAFANPFLYVFFTKVIQNRVKTKTMPVIRRITTSPIKGVSSLSNFYNSQPPGSHRASRDEPINRNQLTVTQSTSLNSTPRGSRASDAMLYDYSRSNTPRVSFEVPVSPTETKSERRKRISLLKRMVSSIPENSDLSEHSSESHHEHVPHPGNRIRSSLTRFFNRSRQNGSDSGRGSLASSGFGERVSLTSNTSDISPTTSPSPQNPPKLILPPPSGNTNGARRKSTPAIPLLVVSDFCS</sequence>
<evidence type="ECO:0000256" key="9">
    <source>
        <dbReference type="ARBA" id="ARBA00023170"/>
    </source>
</evidence>
<evidence type="ECO:0000256" key="5">
    <source>
        <dbReference type="ARBA" id="ARBA00022737"/>
    </source>
</evidence>
<evidence type="ECO:0000313" key="16">
    <source>
        <dbReference type="Proteomes" id="UP001152747"/>
    </source>
</evidence>
<keyword evidence="4 12" id="KW-0812">Transmembrane</keyword>
<dbReference type="InterPro" id="IPR002131">
    <property type="entry name" value="Gphrmn_rcpt_fam"/>
</dbReference>
<protein>
    <recommendedName>
        <fullName evidence="14">G-protein coupled receptors family 1 profile domain-containing protein</fullName>
    </recommendedName>
</protein>
<evidence type="ECO:0000256" key="12">
    <source>
        <dbReference type="SAM" id="Phobius"/>
    </source>
</evidence>
<accession>A0A9P1IYN1</accession>
<reference evidence="15" key="1">
    <citation type="submission" date="2022-11" db="EMBL/GenBank/DDBJ databases">
        <authorList>
            <person name="Kikuchi T."/>
        </authorList>
    </citation>
    <scope>NUCLEOTIDE SEQUENCE</scope>
    <source>
        <strain evidence="15">PS1010</strain>
    </source>
</reference>
<dbReference type="PRINTS" id="PR00237">
    <property type="entry name" value="GPCRRHODOPSN"/>
</dbReference>
<proteinExistence type="predicted"/>
<evidence type="ECO:0000256" key="6">
    <source>
        <dbReference type="ARBA" id="ARBA00022989"/>
    </source>
</evidence>
<dbReference type="GO" id="GO:0007189">
    <property type="term" value="P:adenylate cyclase-activating G protein-coupled receptor signaling pathway"/>
    <property type="evidence" value="ECO:0007669"/>
    <property type="project" value="TreeGrafter"/>
</dbReference>
<feature type="compositionally biased region" description="Polar residues" evidence="11">
    <location>
        <begin position="724"/>
        <end position="741"/>
    </location>
</feature>
<dbReference type="PANTHER" id="PTHR24372:SF74">
    <property type="entry name" value="LP13728P"/>
    <property type="match status" value="1"/>
</dbReference>
<keyword evidence="7" id="KW-0297">G-protein coupled receptor</keyword>
<dbReference type="PANTHER" id="PTHR24372">
    <property type="entry name" value="GLYCOPROTEIN HORMONE RECEPTOR"/>
    <property type="match status" value="1"/>
</dbReference>
<dbReference type="FunFam" id="1.20.1070.10:FF:000398">
    <property type="entry name" value="FSHR (Mammalian follicle stimulating hormone receptor) homolog"/>
    <property type="match status" value="1"/>
</dbReference>
<feature type="region of interest" description="Disordered" evidence="11">
    <location>
        <begin position="707"/>
        <end position="745"/>
    </location>
</feature>
<feature type="transmembrane region" description="Helical" evidence="12">
    <location>
        <begin position="414"/>
        <end position="433"/>
    </location>
</feature>
<evidence type="ECO:0000256" key="8">
    <source>
        <dbReference type="ARBA" id="ARBA00023136"/>
    </source>
</evidence>
<evidence type="ECO:0000256" key="2">
    <source>
        <dbReference type="ARBA" id="ARBA00022475"/>
    </source>
</evidence>
<dbReference type="Gene3D" id="3.80.10.10">
    <property type="entry name" value="Ribonuclease Inhibitor"/>
    <property type="match status" value="1"/>
</dbReference>
<keyword evidence="16" id="KW-1185">Reference proteome</keyword>
<feature type="transmembrane region" description="Helical" evidence="12">
    <location>
        <begin position="445"/>
        <end position="468"/>
    </location>
</feature>
<gene>
    <name evidence="15" type="ORF">CAMP_LOCUS16106</name>
</gene>
<dbReference type="GO" id="GO:0008528">
    <property type="term" value="F:G protein-coupled peptide receptor activity"/>
    <property type="evidence" value="ECO:0007669"/>
    <property type="project" value="TreeGrafter"/>
</dbReference>
<dbReference type="InterPro" id="IPR032675">
    <property type="entry name" value="LRR_dom_sf"/>
</dbReference>